<evidence type="ECO:0000313" key="5">
    <source>
        <dbReference type="Proteomes" id="UP001148125"/>
    </source>
</evidence>
<evidence type="ECO:0000256" key="1">
    <source>
        <dbReference type="ARBA" id="ARBA00034117"/>
    </source>
</evidence>
<proteinExistence type="inferred from homology"/>
<feature type="domain" description="LXG" evidence="3">
    <location>
        <begin position="2"/>
        <end position="245"/>
    </location>
</feature>
<evidence type="ECO:0000313" key="4">
    <source>
        <dbReference type="EMBL" id="MDE5414199.1"/>
    </source>
</evidence>
<reference evidence="4" key="1">
    <citation type="submission" date="2024-05" db="EMBL/GenBank/DDBJ databases">
        <title>Alkalihalobacillus sp. strain MEB203 novel alkaliphilic bacterium from Lonar Lake, India.</title>
        <authorList>
            <person name="Joshi A."/>
            <person name="Thite S."/>
            <person name="Mengade P."/>
        </authorList>
    </citation>
    <scope>NUCLEOTIDE SEQUENCE</scope>
    <source>
        <strain evidence="4">MEB 203</strain>
    </source>
</reference>
<sequence length="739" mass="82517">MTNLKVNLSEVHRFAEEQKREMNALRVGLREVEANIDEILAMETFKGETAKAAKTYFREYHRTLIRAFIGLFIQLERNMDKHLKDFHTSVDSDDRAVLEQAYIEDQEDEIQRMYKQLDETSKDINGIIKSVSDLTLATSPSFSQVIHRKEETLEVTSTVTEQFVAFTKRGKSDHHRVQEAMTEIEALMKAGQKQSVQSKTLDWFHVQLPTVQSLVQEAKKNQAFSAVLSNELFSQQVAKQMYRANAQVGGVALGLSQYIKKVSFDDQLRSGQGWFAHTPLGRTLLHFRLDARYQFLYSFTTKVPMAAVGSSSSIVKENQTASIASRSVAGATKSWWNQTITHQIDLSLLRVVALAFVGIPSLRKNSTVESAATAETKTTQNPVVKSLNSFKEIGDSWWSGMKERSDKSLSSWYDFSNYISLGLVDGAAGTWEGMQTRYGQFRDDKSMSTFLHYVTMGGDEMVVGAFNPDDPFSADHWLNSLGVFGVVAGGGVAGTTTRGAVKGPGANSGGHDVLGSNLSKSPSASVVTKSVDQLFNKIPHVQIQTNIPKVQPAFQPALSGMPGNINGFPLDTHAFMGELRRSVIMKVDGNGGNKGRGELNKDLAKAYLRDIEAKTGRMVNKEQIHLIKEALRNKNYEKLTPKETAKHRSKFTSSLKDKLIAEWEEKTNQKWPRYTEEVLDKNGEVARSIGQPYDAHHIIENNFGGPHEWWNIHPAKYPNEHQAGIHGKGSPSGKLFPRR</sequence>
<comment type="similarity">
    <text evidence="1">In the N-terminal section; belongs to the LXG family.</text>
</comment>
<dbReference type="EMBL" id="JAOTPO010000008">
    <property type="protein sequence ID" value="MDE5414199.1"/>
    <property type="molecule type" value="Genomic_DNA"/>
</dbReference>
<organism evidence="4 5">
    <name type="scientific">Alkalihalobacterium chitinilyticum</name>
    <dbReference type="NCBI Taxonomy" id="2980103"/>
    <lineage>
        <taxon>Bacteria</taxon>
        <taxon>Bacillati</taxon>
        <taxon>Bacillota</taxon>
        <taxon>Bacilli</taxon>
        <taxon>Bacillales</taxon>
        <taxon>Bacillaceae</taxon>
        <taxon>Alkalihalobacterium</taxon>
    </lineage>
</organism>
<gene>
    <name evidence="4" type="ORF">N7Z68_12520</name>
</gene>
<accession>A0ABT5VFG9</accession>
<evidence type="ECO:0000256" key="2">
    <source>
        <dbReference type="SAM" id="MobiDB-lite"/>
    </source>
</evidence>
<dbReference type="RefSeq" id="WP_275118813.1">
    <property type="nucleotide sequence ID" value="NZ_JAOTPO010000008.1"/>
</dbReference>
<dbReference type="PROSITE" id="PS51756">
    <property type="entry name" value="LXG"/>
    <property type="match status" value="1"/>
</dbReference>
<feature type="region of interest" description="Disordered" evidence="2">
    <location>
        <begin position="720"/>
        <end position="739"/>
    </location>
</feature>
<comment type="caution">
    <text evidence="4">The sequence shown here is derived from an EMBL/GenBank/DDBJ whole genome shotgun (WGS) entry which is preliminary data.</text>
</comment>
<dbReference type="Pfam" id="PF04740">
    <property type="entry name" value="LXG"/>
    <property type="match status" value="1"/>
</dbReference>
<name>A0ABT5VFG9_9BACI</name>
<keyword evidence="5" id="KW-1185">Reference proteome</keyword>
<dbReference type="InterPro" id="IPR006829">
    <property type="entry name" value="LXG_dom"/>
</dbReference>
<dbReference type="Proteomes" id="UP001148125">
    <property type="component" value="Unassembled WGS sequence"/>
</dbReference>
<evidence type="ECO:0000259" key="3">
    <source>
        <dbReference type="PROSITE" id="PS51756"/>
    </source>
</evidence>
<protein>
    <submittedName>
        <fullName evidence="4">T7SS effector LXG polymorphic toxin</fullName>
    </submittedName>
</protein>